<dbReference type="InterPro" id="IPR036291">
    <property type="entry name" value="NAD(P)-bd_dom_sf"/>
</dbReference>
<evidence type="ECO:0000256" key="1">
    <source>
        <dbReference type="ARBA" id="ARBA00000971"/>
    </source>
</evidence>
<dbReference type="PRINTS" id="PR00153">
    <property type="entry name" value="CSAPPISMRASE"/>
</dbReference>
<dbReference type="PROSITE" id="PS50072">
    <property type="entry name" value="CSA_PPIASE_2"/>
    <property type="match status" value="1"/>
</dbReference>
<reference evidence="6" key="1">
    <citation type="submission" date="2015-05" db="EMBL/GenBank/DDBJ databases">
        <authorList>
            <person name="Fogelqvist Johan"/>
        </authorList>
    </citation>
    <scope>NUCLEOTIDE SEQUENCE [LARGE SCALE GENOMIC DNA]</scope>
</reference>
<gene>
    <name evidence="5" type="ORF">BN1723_008582</name>
</gene>
<dbReference type="SUPFAM" id="SSF51735">
    <property type="entry name" value="NAD(P)-binding Rossmann-fold domains"/>
    <property type="match status" value="1"/>
</dbReference>
<organism evidence="5 6">
    <name type="scientific">Verticillium longisporum</name>
    <name type="common">Verticillium dahliae var. longisporum</name>
    <dbReference type="NCBI Taxonomy" id="100787"/>
    <lineage>
        <taxon>Eukaryota</taxon>
        <taxon>Fungi</taxon>
        <taxon>Dikarya</taxon>
        <taxon>Ascomycota</taxon>
        <taxon>Pezizomycotina</taxon>
        <taxon>Sordariomycetes</taxon>
        <taxon>Hypocreomycetidae</taxon>
        <taxon>Glomerellales</taxon>
        <taxon>Plectosphaerellaceae</taxon>
        <taxon>Verticillium</taxon>
    </lineage>
</organism>
<name>A0A0G4KI02_VERLO</name>
<feature type="domain" description="PPIase cyclophilin-type" evidence="4">
    <location>
        <begin position="331"/>
        <end position="491"/>
    </location>
</feature>
<dbReference type="PANTHER" id="PTHR24320">
    <property type="entry name" value="RETINOL DEHYDROGENASE"/>
    <property type="match status" value="1"/>
</dbReference>
<comment type="similarity">
    <text evidence="2">Belongs to the short-chain dehydrogenases/reductases (SDR) family.</text>
</comment>
<dbReference type="InterPro" id="IPR002347">
    <property type="entry name" value="SDR_fam"/>
</dbReference>
<evidence type="ECO:0000256" key="3">
    <source>
        <dbReference type="ARBA" id="ARBA00023002"/>
    </source>
</evidence>
<dbReference type="InterPro" id="IPR029000">
    <property type="entry name" value="Cyclophilin-like_dom_sf"/>
</dbReference>
<sequence>MLVCEHVPHRTDQQYHLPLHTGTSRQTLYSLAESIPSADIMARLDPYAEQHKPENLAGPGDSRPTALQIVEDQGLLGAWPGRVAIVTGCSPGGIGVETARALHATGTDVFIGVRDVEKGPTAAKDILSDGKPGKVEVLQIDLGSLASIKKAAEDFLSRSDKLHLLINNAGVMACAEGKTADGFETQFGTNHLGHFYLFQLLKSTLLSSTTPDLTSRVISLSSSGHFWGTIELDDLDFEKTPYSPWTAYGRSKLANIHFANELDRRYGPQGLRAFSVMPGGIITGLQRHVGGPQAFKAPELQDKLKSIEQGAATTVWAAVAKELEAMSVTLHTTLGDLKIEVFCESVPKTAELTQHAQNFLALCASGYYDASPLHRLIPNFMVQTGGPANPSPPDNPKGGRSIWGGTFEDEIRPALRHSARGIISMANKGPGTNGSQFFILFDKAPHLDGLNTVFGHLLGDESTATLAKIERVEIDKKSRPKEPIRIEKVTVHANPLAG</sequence>
<protein>
    <recommendedName>
        <fullName evidence="4">PPIase cyclophilin-type domain-containing protein</fullName>
    </recommendedName>
</protein>
<dbReference type="EMBL" id="CVQI01000336">
    <property type="protein sequence ID" value="CRJ94791.1"/>
    <property type="molecule type" value="Genomic_DNA"/>
</dbReference>
<dbReference type="GO" id="GO:0016491">
    <property type="term" value="F:oxidoreductase activity"/>
    <property type="evidence" value="ECO:0007669"/>
    <property type="project" value="UniProtKB-KW"/>
</dbReference>
<comment type="catalytic activity">
    <reaction evidence="1">
        <text>[protein]-peptidylproline (omega=180) = [protein]-peptidylproline (omega=0)</text>
        <dbReference type="Rhea" id="RHEA:16237"/>
        <dbReference type="Rhea" id="RHEA-COMP:10747"/>
        <dbReference type="Rhea" id="RHEA-COMP:10748"/>
        <dbReference type="ChEBI" id="CHEBI:83833"/>
        <dbReference type="ChEBI" id="CHEBI:83834"/>
        <dbReference type="EC" id="5.2.1.8"/>
    </reaction>
</comment>
<evidence type="ECO:0000313" key="5">
    <source>
        <dbReference type="EMBL" id="CRJ94791.1"/>
    </source>
</evidence>
<proteinExistence type="inferred from homology"/>
<evidence type="ECO:0000313" key="6">
    <source>
        <dbReference type="Proteomes" id="UP000045706"/>
    </source>
</evidence>
<dbReference type="Pfam" id="PF00106">
    <property type="entry name" value="adh_short"/>
    <property type="match status" value="1"/>
</dbReference>
<dbReference type="Proteomes" id="UP000045706">
    <property type="component" value="Unassembled WGS sequence"/>
</dbReference>
<evidence type="ECO:0000259" key="4">
    <source>
        <dbReference type="PROSITE" id="PS50072"/>
    </source>
</evidence>
<dbReference type="Gene3D" id="3.40.50.720">
    <property type="entry name" value="NAD(P)-binding Rossmann-like Domain"/>
    <property type="match status" value="1"/>
</dbReference>
<evidence type="ECO:0000256" key="2">
    <source>
        <dbReference type="ARBA" id="ARBA00006484"/>
    </source>
</evidence>
<dbReference type="InterPro" id="IPR002130">
    <property type="entry name" value="Cyclophilin-type_PPIase_dom"/>
</dbReference>
<dbReference type="SUPFAM" id="SSF50891">
    <property type="entry name" value="Cyclophilin-like"/>
    <property type="match status" value="1"/>
</dbReference>
<dbReference type="Pfam" id="PF00160">
    <property type="entry name" value="Pro_isomerase"/>
    <property type="match status" value="1"/>
</dbReference>
<dbReference type="GO" id="GO:0003755">
    <property type="term" value="F:peptidyl-prolyl cis-trans isomerase activity"/>
    <property type="evidence" value="ECO:0007669"/>
    <property type="project" value="UniProtKB-EC"/>
</dbReference>
<accession>A0A0G4KI02</accession>
<dbReference type="Gene3D" id="2.40.100.10">
    <property type="entry name" value="Cyclophilin-like"/>
    <property type="match status" value="1"/>
</dbReference>
<dbReference type="AlphaFoldDB" id="A0A0G4KI02"/>
<dbReference type="CDD" id="cd01928">
    <property type="entry name" value="Cyclophilin_PPIL3_like"/>
    <property type="match status" value="1"/>
</dbReference>
<keyword evidence="3" id="KW-0560">Oxidoreductase</keyword>
<dbReference type="PANTHER" id="PTHR24320:SF272">
    <property type="entry name" value="NAD(P)-BINDING ROSSMANN-FOLD SUPERFAMILY PROTEIN"/>
    <property type="match status" value="1"/>
</dbReference>